<dbReference type="GO" id="GO:0005886">
    <property type="term" value="C:plasma membrane"/>
    <property type="evidence" value="ECO:0007669"/>
    <property type="project" value="UniProtKB-SubCell"/>
</dbReference>
<dbReference type="Gene3D" id="3.40.50.300">
    <property type="entry name" value="P-loop containing nucleotide triphosphate hydrolases"/>
    <property type="match status" value="1"/>
</dbReference>
<feature type="domain" description="ABC transmembrane type-1" evidence="11">
    <location>
        <begin position="19"/>
        <end position="303"/>
    </location>
</feature>
<dbReference type="PROSITE" id="PS50929">
    <property type="entry name" value="ABC_TM1F"/>
    <property type="match status" value="1"/>
</dbReference>
<evidence type="ECO:0000256" key="6">
    <source>
        <dbReference type="ARBA" id="ARBA00022840"/>
    </source>
</evidence>
<comment type="subcellular location">
    <subcellularLocation>
        <location evidence="1">Cell membrane</location>
        <topology evidence="1">Multi-pass membrane protein</topology>
    </subcellularLocation>
</comment>
<keyword evidence="7 9" id="KW-1133">Transmembrane helix</keyword>
<keyword evidence="3" id="KW-1003">Cell membrane</keyword>
<evidence type="ECO:0000256" key="2">
    <source>
        <dbReference type="ARBA" id="ARBA00022448"/>
    </source>
</evidence>
<feature type="transmembrane region" description="Helical" evidence="9">
    <location>
        <begin position="243"/>
        <end position="268"/>
    </location>
</feature>
<evidence type="ECO:0000256" key="7">
    <source>
        <dbReference type="ARBA" id="ARBA00022989"/>
    </source>
</evidence>
<feature type="transmembrane region" description="Helical" evidence="9">
    <location>
        <begin position="142"/>
        <end position="175"/>
    </location>
</feature>
<sequence length="586" mass="65473">MSFITKLGWFFRKRWLLYVLIVFLMSSTSYLNSVAPRLVGNAIDKMKAGLLTQALLMETVGLLIGIAIVMYLFIYAWNNLLFGSAALLDKQLRDRLFGHWTRMTPSFFQRNRSGELMALASNDIQAVSNTAGFGVVTLVNTVVITSVVMVSMILFVSFKLMIAALLPLPLLALAINRLGKSLRNRFILAQESFGQMNDHVLESISVMRVIRSYVQEEKDMEAFERVTGEVMEKNIRVAYVNALFQPAISIIVGISFAIGIGYGSFLVFNNEITLGQLVTFNIYLGLLIWPMIAFGEFINILQRGNASVNRIQDNLNQRQEVSDADKPMELVHPGLIEFKGLTFRYPEANTDSLTDLTLTIRRGETLGIVGRTGSGKSTLLKQLLRQYPLPERSLLIDGAPLERIAIHHVRSWVGYVPQEHLLQSRTIRENISLGKPNATDSELAAVLELAFLKHDVEQMEQGLETIVGENGVALSGGQKQRVGIARALLIDPDILILDDALSAVDARTEHAILEQIRRTREGRTTLIATHRLTAVAHAQQIIVLDNGHITESGTHDQLMELGGWYCLQYNRQKLEQALLTDGKEEL</sequence>
<dbReference type="Proteomes" id="UP000640274">
    <property type="component" value="Unassembled WGS sequence"/>
</dbReference>
<dbReference type="AlphaFoldDB" id="A0A934J5A5"/>
<comment type="caution">
    <text evidence="12">The sequence shown here is derived from an EMBL/GenBank/DDBJ whole genome shotgun (WGS) entry which is preliminary data.</text>
</comment>
<dbReference type="InterPro" id="IPR027417">
    <property type="entry name" value="P-loop_NTPase"/>
</dbReference>
<dbReference type="GO" id="GO:0016887">
    <property type="term" value="F:ATP hydrolysis activity"/>
    <property type="evidence" value="ECO:0007669"/>
    <property type="project" value="InterPro"/>
</dbReference>
<dbReference type="PROSITE" id="PS00211">
    <property type="entry name" value="ABC_TRANSPORTER_1"/>
    <property type="match status" value="1"/>
</dbReference>
<dbReference type="RefSeq" id="WP_199019498.1">
    <property type="nucleotide sequence ID" value="NZ_JAELUP010000061.1"/>
</dbReference>
<evidence type="ECO:0000256" key="3">
    <source>
        <dbReference type="ARBA" id="ARBA00022475"/>
    </source>
</evidence>
<evidence type="ECO:0000256" key="8">
    <source>
        <dbReference type="ARBA" id="ARBA00023136"/>
    </source>
</evidence>
<evidence type="ECO:0000256" key="9">
    <source>
        <dbReference type="SAM" id="Phobius"/>
    </source>
</evidence>
<proteinExistence type="predicted"/>
<dbReference type="PROSITE" id="PS50893">
    <property type="entry name" value="ABC_TRANSPORTER_2"/>
    <property type="match status" value="1"/>
</dbReference>
<dbReference type="InterPro" id="IPR039421">
    <property type="entry name" value="Type_1_exporter"/>
</dbReference>
<keyword evidence="8 9" id="KW-0472">Membrane</keyword>
<feature type="transmembrane region" description="Helical" evidence="9">
    <location>
        <begin position="280"/>
        <end position="301"/>
    </location>
</feature>
<evidence type="ECO:0000313" key="12">
    <source>
        <dbReference type="EMBL" id="MBJ6361954.1"/>
    </source>
</evidence>
<keyword evidence="4 9" id="KW-0812">Transmembrane</keyword>
<evidence type="ECO:0000256" key="4">
    <source>
        <dbReference type="ARBA" id="ARBA00022692"/>
    </source>
</evidence>
<dbReference type="CDD" id="cd18541">
    <property type="entry name" value="ABC_6TM_TmrB_like"/>
    <property type="match status" value="1"/>
</dbReference>
<evidence type="ECO:0000256" key="5">
    <source>
        <dbReference type="ARBA" id="ARBA00022741"/>
    </source>
</evidence>
<dbReference type="Gene3D" id="1.20.1560.10">
    <property type="entry name" value="ABC transporter type 1, transmembrane domain"/>
    <property type="match status" value="1"/>
</dbReference>
<keyword evidence="5" id="KW-0547">Nucleotide-binding</keyword>
<evidence type="ECO:0000259" key="11">
    <source>
        <dbReference type="PROSITE" id="PS50929"/>
    </source>
</evidence>
<organism evidence="12 13">
    <name type="scientific">Paenibacillus roseus</name>
    <dbReference type="NCBI Taxonomy" id="2798579"/>
    <lineage>
        <taxon>Bacteria</taxon>
        <taxon>Bacillati</taxon>
        <taxon>Bacillota</taxon>
        <taxon>Bacilli</taxon>
        <taxon>Bacillales</taxon>
        <taxon>Paenibacillaceae</taxon>
        <taxon>Paenibacillus</taxon>
    </lineage>
</organism>
<dbReference type="SMART" id="SM00382">
    <property type="entry name" value="AAA"/>
    <property type="match status" value="1"/>
</dbReference>
<dbReference type="InterPro" id="IPR003439">
    <property type="entry name" value="ABC_transporter-like_ATP-bd"/>
</dbReference>
<dbReference type="GO" id="GO:0015421">
    <property type="term" value="F:ABC-type oligopeptide transporter activity"/>
    <property type="evidence" value="ECO:0007669"/>
    <property type="project" value="TreeGrafter"/>
</dbReference>
<reference evidence="12" key="1">
    <citation type="submission" date="2020-12" db="EMBL/GenBank/DDBJ databases">
        <authorList>
            <person name="Huq M.A."/>
        </authorList>
    </citation>
    <scope>NUCLEOTIDE SEQUENCE</scope>
    <source>
        <strain evidence="12">MAHUQ-46</strain>
    </source>
</reference>
<feature type="transmembrane region" description="Helical" evidence="9">
    <location>
        <begin position="55"/>
        <end position="77"/>
    </location>
</feature>
<dbReference type="InterPro" id="IPR017871">
    <property type="entry name" value="ABC_transporter-like_CS"/>
</dbReference>
<dbReference type="GO" id="GO:0005524">
    <property type="term" value="F:ATP binding"/>
    <property type="evidence" value="ECO:0007669"/>
    <property type="project" value="UniProtKB-KW"/>
</dbReference>
<dbReference type="Pfam" id="PF00005">
    <property type="entry name" value="ABC_tran"/>
    <property type="match status" value="1"/>
</dbReference>
<dbReference type="InterPro" id="IPR011527">
    <property type="entry name" value="ABC1_TM_dom"/>
</dbReference>
<dbReference type="PANTHER" id="PTHR43394">
    <property type="entry name" value="ATP-DEPENDENT PERMEASE MDL1, MITOCHONDRIAL"/>
    <property type="match status" value="1"/>
</dbReference>
<dbReference type="InterPro" id="IPR036640">
    <property type="entry name" value="ABC1_TM_sf"/>
</dbReference>
<dbReference type="FunFam" id="3.40.50.300:FF:000221">
    <property type="entry name" value="Multidrug ABC transporter ATP-binding protein"/>
    <property type="match status" value="1"/>
</dbReference>
<evidence type="ECO:0000256" key="1">
    <source>
        <dbReference type="ARBA" id="ARBA00004651"/>
    </source>
</evidence>
<dbReference type="Pfam" id="PF00664">
    <property type="entry name" value="ABC_membrane"/>
    <property type="match status" value="1"/>
</dbReference>
<dbReference type="SUPFAM" id="SSF90123">
    <property type="entry name" value="ABC transporter transmembrane region"/>
    <property type="match status" value="1"/>
</dbReference>
<gene>
    <name evidence="12" type="ORF">JFN88_11830</name>
</gene>
<accession>A0A934J5A5</accession>
<dbReference type="PANTHER" id="PTHR43394:SF1">
    <property type="entry name" value="ATP-BINDING CASSETTE SUB-FAMILY B MEMBER 10, MITOCHONDRIAL"/>
    <property type="match status" value="1"/>
</dbReference>
<name>A0A934J5A5_9BACL</name>
<protein>
    <submittedName>
        <fullName evidence="12">ATP-binding cassette domain-containing protein</fullName>
    </submittedName>
</protein>
<feature type="domain" description="ABC transporter" evidence="10">
    <location>
        <begin position="336"/>
        <end position="571"/>
    </location>
</feature>
<keyword evidence="6 12" id="KW-0067">ATP-binding</keyword>
<evidence type="ECO:0000259" key="10">
    <source>
        <dbReference type="PROSITE" id="PS50893"/>
    </source>
</evidence>
<dbReference type="EMBL" id="JAELUP010000061">
    <property type="protein sequence ID" value="MBJ6361954.1"/>
    <property type="molecule type" value="Genomic_DNA"/>
</dbReference>
<keyword evidence="13" id="KW-1185">Reference proteome</keyword>
<dbReference type="InterPro" id="IPR003593">
    <property type="entry name" value="AAA+_ATPase"/>
</dbReference>
<evidence type="ECO:0000313" key="13">
    <source>
        <dbReference type="Proteomes" id="UP000640274"/>
    </source>
</evidence>
<dbReference type="FunFam" id="1.20.1560.10:FF:000011">
    <property type="entry name" value="Multidrug ABC transporter ATP-binding protein"/>
    <property type="match status" value="1"/>
</dbReference>
<keyword evidence="2" id="KW-0813">Transport</keyword>
<dbReference type="SUPFAM" id="SSF52540">
    <property type="entry name" value="P-loop containing nucleoside triphosphate hydrolases"/>
    <property type="match status" value="1"/>
</dbReference>
<feature type="transmembrane region" description="Helical" evidence="9">
    <location>
        <begin position="15"/>
        <end position="34"/>
    </location>
</feature>